<dbReference type="Proteomes" id="UP001281147">
    <property type="component" value="Unassembled WGS sequence"/>
</dbReference>
<dbReference type="EMBL" id="JAUTXU010000098">
    <property type="protein sequence ID" value="KAK3708797.1"/>
    <property type="molecule type" value="Genomic_DNA"/>
</dbReference>
<keyword evidence="2" id="KW-1185">Reference proteome</keyword>
<reference evidence="1" key="1">
    <citation type="submission" date="2023-07" db="EMBL/GenBank/DDBJ databases">
        <title>Black Yeasts Isolated from many extreme environments.</title>
        <authorList>
            <person name="Coleine C."/>
            <person name="Stajich J.E."/>
            <person name="Selbmann L."/>
        </authorList>
    </citation>
    <scope>NUCLEOTIDE SEQUENCE</scope>
    <source>
        <strain evidence="1">CCFEE 5714</strain>
    </source>
</reference>
<organism evidence="1 2">
    <name type="scientific">Vermiconidia calcicola</name>
    <dbReference type="NCBI Taxonomy" id="1690605"/>
    <lineage>
        <taxon>Eukaryota</taxon>
        <taxon>Fungi</taxon>
        <taxon>Dikarya</taxon>
        <taxon>Ascomycota</taxon>
        <taxon>Pezizomycotina</taxon>
        <taxon>Dothideomycetes</taxon>
        <taxon>Dothideomycetidae</taxon>
        <taxon>Mycosphaerellales</taxon>
        <taxon>Extremaceae</taxon>
        <taxon>Vermiconidia</taxon>
    </lineage>
</organism>
<accession>A0ACC3N371</accession>
<protein>
    <submittedName>
        <fullName evidence="1">Uncharacterized protein</fullName>
    </submittedName>
</protein>
<evidence type="ECO:0000313" key="1">
    <source>
        <dbReference type="EMBL" id="KAK3708797.1"/>
    </source>
</evidence>
<comment type="caution">
    <text evidence="1">The sequence shown here is derived from an EMBL/GenBank/DDBJ whole genome shotgun (WGS) entry which is preliminary data.</text>
</comment>
<gene>
    <name evidence="1" type="ORF">LTR37_011318</name>
</gene>
<sequence>MPTGAKIIAKALHELGVKVVFGLVGLPVIDIAEEVLNLGIRFIALRNEQSASYAASAYGYLTGRPGICLLVGGPGVLHGMAGIGNSNANKWPLLVLAGSSERHNVNKGAFQELDHVSLITPHAKTAIRPPYPGSIPNFIADAYRSAYFGRPGTGFVDLPADMILGTHAVETEKLSLLPASPQAVAPASRIKAVVQALKNAQAPLVVIGKGAAYARAEQQIRELINRTELLFLPTPMGKGIMPDSSPYNTSSARATALRESDVILILGARLNWILHFGEAPKWKPSAKIIQVDLSADELGKNGGDPWLSMVGDVGLVVEQISAELGSWKWQGRSSAFTRKLTASREKNEATAAKKTAVDRLPMTYERAYDVIKKTLHSLSTPEDGDIVYVSEGSNSMDIGRSIFTVEHPRIRLDAATYATMGIGLGAAIAAHAAYNLPEAEGSSGKPGRKKIIAIEGDSAFGFSAMEIETMARYEMDILVFVVNNGGIYQGTSASMDEWLVRQRATAEGTTTDGKGLRSLTLGYEVGYEKLADTCGGLGLVARTPDELRKATEEGFRAKVPAVVNVLIESGAERVMVSLSWVIDVLKYSTLLIKSQDFSWLDVGGRPDSKPDSKL</sequence>
<name>A0ACC3N371_9PEZI</name>
<proteinExistence type="predicted"/>
<evidence type="ECO:0000313" key="2">
    <source>
        <dbReference type="Proteomes" id="UP001281147"/>
    </source>
</evidence>